<evidence type="ECO:0000256" key="3">
    <source>
        <dbReference type="SAM" id="SignalP"/>
    </source>
</evidence>
<keyword evidence="6" id="KW-1185">Reference proteome</keyword>
<proteinExistence type="inferred from homology"/>
<comment type="caution">
    <text evidence="5">The sequence shown here is derived from an EMBL/GenBank/DDBJ whole genome shotgun (WGS) entry which is preliminary data.</text>
</comment>
<dbReference type="InterPro" id="IPR028081">
    <property type="entry name" value="Leu-bd"/>
</dbReference>
<evidence type="ECO:0000259" key="4">
    <source>
        <dbReference type="Pfam" id="PF13458"/>
    </source>
</evidence>
<feature type="chain" id="PRO_5019841798" evidence="3">
    <location>
        <begin position="34"/>
        <end position="388"/>
    </location>
</feature>
<dbReference type="EMBL" id="RBIQ01000008">
    <property type="protein sequence ID" value="RKR12814.1"/>
    <property type="molecule type" value="Genomic_DNA"/>
</dbReference>
<gene>
    <name evidence="5" type="ORF">CLV91_1521</name>
</gene>
<evidence type="ECO:0000256" key="1">
    <source>
        <dbReference type="ARBA" id="ARBA00010062"/>
    </source>
</evidence>
<dbReference type="Gene3D" id="3.40.50.2300">
    <property type="match status" value="2"/>
</dbReference>
<dbReference type="Pfam" id="PF13458">
    <property type="entry name" value="Peripla_BP_6"/>
    <property type="match status" value="1"/>
</dbReference>
<sequence length="388" mass="43770">MLFKKIFNINLTKTVLRLCLLFICLSICSACQSDVKVINIGYIGPLTKRATDLGIGPANALKIAVEEYNRNKKPEEPVVNLFIEDDQWEKDNAIITYEKLRREQDINIIFISNSEGTIAISDKALEDGVILVNPLNNDALLSKLNSNTFKIAKSTEQANSLIAIRIIELGLKKVAIMNYPNDFMTIASTSCKKLLDKNGIKNKIVTINKEATDFEKELKSFKKEGYDAYVFFGYKNFGFAMKQARELGITAPFFGSTVLLDPAYYENSQGTIVGTECTFFTPADGNWVLANEFLDTYKLTYGEKPFSVWPPLQAYDAMNLVLNEVKTINDTKNSDQYFDEWLRQRLNNVKFFQGTCGNISIGKNGASKGIYFSLYNYESKGSLIKVKR</sequence>
<evidence type="ECO:0000313" key="5">
    <source>
        <dbReference type="EMBL" id="RKR12814.1"/>
    </source>
</evidence>
<dbReference type="PANTHER" id="PTHR30483">
    <property type="entry name" value="LEUCINE-SPECIFIC-BINDING PROTEIN"/>
    <property type="match status" value="1"/>
</dbReference>
<evidence type="ECO:0000256" key="2">
    <source>
        <dbReference type="ARBA" id="ARBA00022729"/>
    </source>
</evidence>
<evidence type="ECO:0000313" key="6">
    <source>
        <dbReference type="Proteomes" id="UP000269412"/>
    </source>
</evidence>
<dbReference type="AlphaFoldDB" id="A0A495E7C0"/>
<accession>A0A495E7C0</accession>
<comment type="similarity">
    <text evidence="1">Belongs to the leucine-binding protein family.</text>
</comment>
<dbReference type="Proteomes" id="UP000269412">
    <property type="component" value="Unassembled WGS sequence"/>
</dbReference>
<name>A0A495E7C0_9FLAO</name>
<dbReference type="SUPFAM" id="SSF53822">
    <property type="entry name" value="Periplasmic binding protein-like I"/>
    <property type="match status" value="1"/>
</dbReference>
<dbReference type="PANTHER" id="PTHR30483:SF6">
    <property type="entry name" value="PERIPLASMIC BINDING PROTEIN OF ABC TRANSPORTER FOR NATURAL AMINO ACIDS"/>
    <property type="match status" value="1"/>
</dbReference>
<feature type="domain" description="Leucine-binding protein" evidence="4">
    <location>
        <begin position="38"/>
        <end position="363"/>
    </location>
</feature>
<protein>
    <submittedName>
        <fullName evidence="5">Amino acid/amide ABC transporter substrate-binding protein (HAAT family)</fullName>
    </submittedName>
</protein>
<dbReference type="InterPro" id="IPR028082">
    <property type="entry name" value="Peripla_BP_I"/>
</dbReference>
<dbReference type="InterPro" id="IPR051010">
    <property type="entry name" value="BCAA_transport"/>
</dbReference>
<keyword evidence="2 3" id="KW-0732">Signal</keyword>
<feature type="signal peptide" evidence="3">
    <location>
        <begin position="1"/>
        <end position="33"/>
    </location>
</feature>
<organism evidence="5 6">
    <name type="scientific">Maribacter vaceletii</name>
    <dbReference type="NCBI Taxonomy" id="1206816"/>
    <lineage>
        <taxon>Bacteria</taxon>
        <taxon>Pseudomonadati</taxon>
        <taxon>Bacteroidota</taxon>
        <taxon>Flavobacteriia</taxon>
        <taxon>Flavobacteriales</taxon>
        <taxon>Flavobacteriaceae</taxon>
        <taxon>Maribacter</taxon>
    </lineage>
</organism>
<reference evidence="5 6" key="1">
    <citation type="submission" date="2018-10" db="EMBL/GenBank/DDBJ databases">
        <title>Genomic Encyclopedia of Archaeal and Bacterial Type Strains, Phase II (KMG-II): from individual species to whole genera.</title>
        <authorList>
            <person name="Goeker M."/>
        </authorList>
    </citation>
    <scope>NUCLEOTIDE SEQUENCE [LARGE SCALE GENOMIC DNA]</scope>
    <source>
        <strain evidence="5 6">DSM 25230</strain>
    </source>
</reference>
<dbReference type="OrthoDB" id="9772589at2"/>